<feature type="transmembrane region" description="Helical" evidence="8">
    <location>
        <begin position="96"/>
        <end position="118"/>
    </location>
</feature>
<feature type="transmembrane region" description="Helical" evidence="8">
    <location>
        <begin position="303"/>
        <end position="321"/>
    </location>
</feature>
<feature type="transmembrane region" description="Helical" evidence="8">
    <location>
        <begin position="218"/>
        <end position="240"/>
    </location>
</feature>
<dbReference type="Gene3D" id="1.20.1250.20">
    <property type="entry name" value="MFS general substrate transporter like domains"/>
    <property type="match status" value="2"/>
</dbReference>
<evidence type="ECO:0000313" key="10">
    <source>
        <dbReference type="EMBL" id="KAK1750376.1"/>
    </source>
</evidence>
<comment type="subcellular location">
    <subcellularLocation>
        <location evidence="1">Membrane</location>
        <topology evidence="1">Multi-pass membrane protein</topology>
    </subcellularLocation>
</comment>
<evidence type="ECO:0000256" key="4">
    <source>
        <dbReference type="ARBA" id="ARBA00022692"/>
    </source>
</evidence>
<dbReference type="GO" id="GO:0022857">
    <property type="term" value="F:transmembrane transporter activity"/>
    <property type="evidence" value="ECO:0007669"/>
    <property type="project" value="InterPro"/>
</dbReference>
<dbReference type="EMBL" id="MU839847">
    <property type="protein sequence ID" value="KAK1750376.1"/>
    <property type="molecule type" value="Genomic_DNA"/>
</dbReference>
<dbReference type="GO" id="GO:0005886">
    <property type="term" value="C:plasma membrane"/>
    <property type="evidence" value="ECO:0007669"/>
    <property type="project" value="TreeGrafter"/>
</dbReference>
<feature type="transmembrane region" description="Helical" evidence="8">
    <location>
        <begin position="60"/>
        <end position="76"/>
    </location>
</feature>
<proteinExistence type="inferred from homology"/>
<feature type="transmembrane region" description="Helical" evidence="8">
    <location>
        <begin position="433"/>
        <end position="455"/>
    </location>
</feature>
<organism evidence="10 11">
    <name type="scientific">Echria macrotheca</name>
    <dbReference type="NCBI Taxonomy" id="438768"/>
    <lineage>
        <taxon>Eukaryota</taxon>
        <taxon>Fungi</taxon>
        <taxon>Dikarya</taxon>
        <taxon>Ascomycota</taxon>
        <taxon>Pezizomycotina</taxon>
        <taxon>Sordariomycetes</taxon>
        <taxon>Sordariomycetidae</taxon>
        <taxon>Sordariales</taxon>
        <taxon>Schizotheciaceae</taxon>
        <taxon>Echria</taxon>
    </lineage>
</organism>
<sequence length="581" mass="63757">MTSHGIDVEKDGDAGIRELPSDSEREKTVDRQAPYDADPSEEQQAGVQGIEGAAAVWTKWHLIAAYGLIWLIYFVTSTQEVVVRAFTPFVTSSFSMHSLTAATGIMSSIIAGLSKLPLAKILDVWGRPQGMALMLVFWVIGFIMMAVCDNVETYAAAQVFSLVGAQGVSYCLTVFVADTSALRNRGLMLAFATSPYIVTTWLGGPISEAFIQGAGWRWGFGIWAIITPVVVMPLILLFLWNQRKAKRMGVIHTEKGRLTVKSVKKFVIQFDLLGVLLLAGGMALVLVPLSIWRFQAEQWRSPLIISMLVVGGVLVVVFALYEHFLAPVNFIPMHLVADRTVLCAGIMLTFVFFNSAVWGSYFSSMLMVVWNQTITKATYISNIYRVGSCFSALVMGYAIRRTRRYKWVAVYFSLPLMILGVGLMIHFRQPDSNIGYIIMTQVFVAFAGGPIVVAAEIAMMAPLQHRHLAAILAILDLFGSVGYAIGSAVSAAIWTGTFPEALRKHLPPGARIDFIYSSLYSQLGYPVGSPTRIGISLAYAEAQRYMLITSVIALAAALAAAWMWRDTKLADDDRQVQGVVA</sequence>
<feature type="transmembrane region" description="Helical" evidence="8">
    <location>
        <begin position="341"/>
        <end position="362"/>
    </location>
</feature>
<dbReference type="InterPro" id="IPR020846">
    <property type="entry name" value="MFS_dom"/>
</dbReference>
<dbReference type="AlphaFoldDB" id="A0AAJ0B2E9"/>
<keyword evidence="3" id="KW-0813">Transport</keyword>
<evidence type="ECO:0000256" key="6">
    <source>
        <dbReference type="ARBA" id="ARBA00023136"/>
    </source>
</evidence>
<dbReference type="Pfam" id="PF07690">
    <property type="entry name" value="MFS_1"/>
    <property type="match status" value="1"/>
</dbReference>
<dbReference type="Proteomes" id="UP001239445">
    <property type="component" value="Unassembled WGS sequence"/>
</dbReference>
<accession>A0AAJ0B2E9</accession>
<dbReference type="InterPro" id="IPR036259">
    <property type="entry name" value="MFS_trans_sf"/>
</dbReference>
<reference evidence="10" key="1">
    <citation type="submission" date="2023-06" db="EMBL/GenBank/DDBJ databases">
        <title>Genome-scale phylogeny and comparative genomics of the fungal order Sordariales.</title>
        <authorList>
            <consortium name="Lawrence Berkeley National Laboratory"/>
            <person name="Hensen N."/>
            <person name="Bonometti L."/>
            <person name="Westerberg I."/>
            <person name="Brannstrom I.O."/>
            <person name="Guillou S."/>
            <person name="Cros-Aarteil S."/>
            <person name="Calhoun S."/>
            <person name="Haridas S."/>
            <person name="Kuo A."/>
            <person name="Mondo S."/>
            <person name="Pangilinan J."/>
            <person name="Riley R."/>
            <person name="Labutti K."/>
            <person name="Andreopoulos B."/>
            <person name="Lipzen A."/>
            <person name="Chen C."/>
            <person name="Yanf M."/>
            <person name="Daum C."/>
            <person name="Ng V."/>
            <person name="Clum A."/>
            <person name="Steindorff A."/>
            <person name="Ohm R."/>
            <person name="Martin F."/>
            <person name="Silar P."/>
            <person name="Natvig D."/>
            <person name="Lalanne C."/>
            <person name="Gautier V."/>
            <person name="Ament-Velasquez S.L."/>
            <person name="Kruys A."/>
            <person name="Hutchinson M.I."/>
            <person name="Powell A.J."/>
            <person name="Barry K."/>
            <person name="Miller A.N."/>
            <person name="Grigoriev I.V."/>
            <person name="Debuchy R."/>
            <person name="Gladieux P."/>
            <person name="Thoren M.H."/>
            <person name="Johannesson H."/>
        </authorList>
    </citation>
    <scope>NUCLEOTIDE SEQUENCE</scope>
    <source>
        <strain evidence="10">PSN4</strain>
    </source>
</reference>
<feature type="transmembrane region" description="Helical" evidence="8">
    <location>
        <begin position="467"/>
        <end position="494"/>
    </location>
</feature>
<evidence type="ECO:0000256" key="8">
    <source>
        <dbReference type="SAM" id="Phobius"/>
    </source>
</evidence>
<feature type="transmembrane region" description="Helical" evidence="8">
    <location>
        <begin position="382"/>
        <end position="400"/>
    </location>
</feature>
<keyword evidence="11" id="KW-1185">Reference proteome</keyword>
<protein>
    <submittedName>
        <fullName evidence="10">Siderophore iron transporter mirB</fullName>
    </submittedName>
</protein>
<dbReference type="InterPro" id="IPR011701">
    <property type="entry name" value="MFS"/>
</dbReference>
<keyword evidence="4 8" id="KW-0812">Transmembrane</keyword>
<feature type="transmembrane region" description="Helical" evidence="8">
    <location>
        <begin position="266"/>
        <end position="291"/>
    </location>
</feature>
<keyword evidence="6 8" id="KW-0472">Membrane</keyword>
<evidence type="ECO:0000256" key="1">
    <source>
        <dbReference type="ARBA" id="ARBA00004141"/>
    </source>
</evidence>
<name>A0AAJ0B2E9_9PEZI</name>
<evidence type="ECO:0000256" key="5">
    <source>
        <dbReference type="ARBA" id="ARBA00022989"/>
    </source>
</evidence>
<evidence type="ECO:0000259" key="9">
    <source>
        <dbReference type="PROSITE" id="PS50850"/>
    </source>
</evidence>
<comment type="caution">
    <text evidence="10">The sequence shown here is derived from an EMBL/GenBank/DDBJ whole genome shotgun (WGS) entry which is preliminary data.</text>
</comment>
<dbReference type="PANTHER" id="PTHR23501">
    <property type="entry name" value="MAJOR FACILITATOR SUPERFAMILY"/>
    <property type="match status" value="1"/>
</dbReference>
<feature type="transmembrane region" description="Helical" evidence="8">
    <location>
        <begin position="187"/>
        <end position="206"/>
    </location>
</feature>
<feature type="region of interest" description="Disordered" evidence="7">
    <location>
        <begin position="1"/>
        <end position="44"/>
    </location>
</feature>
<dbReference type="SUPFAM" id="SSF103473">
    <property type="entry name" value="MFS general substrate transporter"/>
    <property type="match status" value="2"/>
</dbReference>
<dbReference type="FunFam" id="1.20.1250.20:FF:000284">
    <property type="entry name" value="Siderophore iron transporter mirB"/>
    <property type="match status" value="1"/>
</dbReference>
<feature type="domain" description="Major facilitator superfamily (MFS) profile" evidence="9">
    <location>
        <begin position="65"/>
        <end position="568"/>
    </location>
</feature>
<comment type="similarity">
    <text evidence="2">Belongs to the major facilitator superfamily.</text>
</comment>
<evidence type="ECO:0000256" key="3">
    <source>
        <dbReference type="ARBA" id="ARBA00022448"/>
    </source>
</evidence>
<evidence type="ECO:0000256" key="7">
    <source>
        <dbReference type="SAM" id="MobiDB-lite"/>
    </source>
</evidence>
<dbReference type="PROSITE" id="PS50850">
    <property type="entry name" value="MFS"/>
    <property type="match status" value="1"/>
</dbReference>
<evidence type="ECO:0000313" key="11">
    <source>
        <dbReference type="Proteomes" id="UP001239445"/>
    </source>
</evidence>
<feature type="transmembrane region" description="Helical" evidence="8">
    <location>
        <begin position="153"/>
        <end position="175"/>
    </location>
</feature>
<feature type="compositionally biased region" description="Basic and acidic residues" evidence="7">
    <location>
        <begin position="1"/>
        <end position="30"/>
    </location>
</feature>
<gene>
    <name evidence="10" type="ORF">QBC47DRAFT_393980</name>
</gene>
<evidence type="ECO:0000256" key="2">
    <source>
        <dbReference type="ARBA" id="ARBA00008335"/>
    </source>
</evidence>
<keyword evidence="5 8" id="KW-1133">Transmembrane helix</keyword>
<feature type="transmembrane region" description="Helical" evidence="8">
    <location>
        <begin position="407"/>
        <end position="427"/>
    </location>
</feature>
<dbReference type="PANTHER" id="PTHR23501:SF3">
    <property type="entry name" value="MAJOR FACILITATOR SUPERFAMILY (MFS) PROFILE DOMAIN-CONTAINING PROTEIN"/>
    <property type="match status" value="1"/>
</dbReference>
<feature type="transmembrane region" description="Helical" evidence="8">
    <location>
        <begin position="545"/>
        <end position="564"/>
    </location>
</feature>
<feature type="transmembrane region" description="Helical" evidence="8">
    <location>
        <begin position="130"/>
        <end position="147"/>
    </location>
</feature>